<proteinExistence type="predicted"/>
<gene>
    <name evidence="2" type="ORF">PCANC_03977</name>
</gene>
<reference evidence="2 3" key="1">
    <citation type="submission" date="2017-11" db="EMBL/GenBank/DDBJ databases">
        <title>De novo assembly and phasing of dikaryotic genomes from two isolates of Puccinia coronata f. sp. avenae, the causal agent of oat crown rust.</title>
        <authorList>
            <person name="Miller M.E."/>
            <person name="Zhang Y."/>
            <person name="Omidvar V."/>
            <person name="Sperschneider J."/>
            <person name="Schwessinger B."/>
            <person name="Raley C."/>
            <person name="Palmer J.M."/>
            <person name="Garnica D."/>
            <person name="Upadhyaya N."/>
            <person name="Rathjen J."/>
            <person name="Taylor J.M."/>
            <person name="Park R.F."/>
            <person name="Dodds P.N."/>
            <person name="Hirsch C.D."/>
            <person name="Kianian S.F."/>
            <person name="Figueroa M."/>
        </authorList>
    </citation>
    <scope>NUCLEOTIDE SEQUENCE [LARGE SCALE GENOMIC DNA]</scope>
    <source>
        <strain evidence="2">12NC29</strain>
    </source>
</reference>
<keyword evidence="3" id="KW-1185">Reference proteome</keyword>
<sequence length="87" mass="9540">MYNQAHDLFVHQHYNVGAQSHPRPASEPRAPTTDPIETDSEPADTQSEPLLTNDQGDPVLVTYPFTNFSRPTTPNPPGSSIPTIITD</sequence>
<comment type="caution">
    <text evidence="2">The sequence shown here is derived from an EMBL/GenBank/DDBJ whole genome shotgun (WGS) entry which is preliminary data.</text>
</comment>
<evidence type="ECO:0000313" key="2">
    <source>
        <dbReference type="EMBL" id="PLW21601.1"/>
    </source>
</evidence>
<name>A0A2N5T7Z0_9BASI</name>
<feature type="compositionally biased region" description="Polar residues" evidence="1">
    <location>
        <begin position="43"/>
        <end position="55"/>
    </location>
</feature>
<accession>A0A2N5T7Z0</accession>
<protein>
    <submittedName>
        <fullName evidence="2">Uncharacterized protein</fullName>
    </submittedName>
</protein>
<feature type="region of interest" description="Disordered" evidence="1">
    <location>
        <begin position="1"/>
        <end position="87"/>
    </location>
</feature>
<evidence type="ECO:0000256" key="1">
    <source>
        <dbReference type="SAM" id="MobiDB-lite"/>
    </source>
</evidence>
<organism evidence="2 3">
    <name type="scientific">Puccinia coronata f. sp. avenae</name>
    <dbReference type="NCBI Taxonomy" id="200324"/>
    <lineage>
        <taxon>Eukaryota</taxon>
        <taxon>Fungi</taxon>
        <taxon>Dikarya</taxon>
        <taxon>Basidiomycota</taxon>
        <taxon>Pucciniomycotina</taxon>
        <taxon>Pucciniomycetes</taxon>
        <taxon>Pucciniales</taxon>
        <taxon>Pucciniaceae</taxon>
        <taxon>Puccinia</taxon>
    </lineage>
</organism>
<dbReference type="AlphaFoldDB" id="A0A2N5T7Z0"/>
<dbReference type="Proteomes" id="UP000235388">
    <property type="component" value="Unassembled WGS sequence"/>
</dbReference>
<dbReference type="EMBL" id="PGCJ01000782">
    <property type="protein sequence ID" value="PLW21601.1"/>
    <property type="molecule type" value="Genomic_DNA"/>
</dbReference>
<evidence type="ECO:0000313" key="3">
    <source>
        <dbReference type="Proteomes" id="UP000235388"/>
    </source>
</evidence>